<organism evidence="2 3">
    <name type="scientific">Mucor circinelloides f. circinelloides (strain 1006PhL)</name>
    <name type="common">Mucormycosis agent</name>
    <name type="synonym">Calyptromyces circinelloides</name>
    <dbReference type="NCBI Taxonomy" id="1220926"/>
    <lineage>
        <taxon>Eukaryota</taxon>
        <taxon>Fungi</taxon>
        <taxon>Fungi incertae sedis</taxon>
        <taxon>Mucoromycota</taxon>
        <taxon>Mucoromycotina</taxon>
        <taxon>Mucoromycetes</taxon>
        <taxon>Mucorales</taxon>
        <taxon>Mucorineae</taxon>
        <taxon>Mucoraceae</taxon>
        <taxon>Mucor</taxon>
    </lineage>
</organism>
<accession>S2JCW1</accession>
<gene>
    <name evidence="2" type="ORF">HMPREF1544_06939</name>
</gene>
<dbReference type="VEuPathDB" id="FungiDB:HMPREF1544_06939"/>
<dbReference type="Proteomes" id="UP000014254">
    <property type="component" value="Unassembled WGS sequence"/>
</dbReference>
<dbReference type="OMA" id="THINEAA"/>
<dbReference type="OrthoDB" id="2297950at2759"/>
<keyword evidence="3" id="KW-1185">Reference proteome</keyword>
<sequence>MPFGSSIRLFLHPSSIGGNSVRIMLFDSIVNSKRKGNNKKQQSIVSFNNSTLTNRPVTDTEASQQTIIINGEASSRDPNAVIQPLLKGIEQEDSLFTDLTPPVKDQNLLNRLYYYYYSSSSTKLSLIITDTYEDFLSYRCKPRYFLGHAFLQTRIWLLNGKCRQTHINEAATLEDDGTFVKAFPSYPADATIGDGVLDHFIPKKTNVTYYQGEGYAALDLTVLSTLDYDYHHQELHPDDADDKHCCCPTSHYYDGHLKKKNLNRVIAWNPHKSDQRMALLLQWDQMPNFRRNCQSFDHSSRVDCHDYKKWVRCFHCINATGHLAKNCCNRNNKSPNEVRAAADKALKKMAPSGSQATPVAAFSGGALLGRLKSGAARGRLKEDGPLLGDVDSLTDAGTQGGNDRDGPMNDLQKPTCNETEGKEGDSKDIEMQDSPANSHAIQAVLPERQMKKISKLDDGADNFGSARHQAAVTELANGQILGLKGPSSPPQH</sequence>
<dbReference type="AlphaFoldDB" id="S2JCW1"/>
<feature type="compositionally biased region" description="Basic and acidic residues" evidence="1">
    <location>
        <begin position="419"/>
        <end position="430"/>
    </location>
</feature>
<evidence type="ECO:0000256" key="1">
    <source>
        <dbReference type="SAM" id="MobiDB-lite"/>
    </source>
</evidence>
<name>S2JCW1_MUCC1</name>
<protein>
    <recommendedName>
        <fullName evidence="4">CCHC-type domain-containing protein</fullName>
    </recommendedName>
</protein>
<dbReference type="EMBL" id="KE123992">
    <property type="protein sequence ID" value="EPB86297.1"/>
    <property type="molecule type" value="Genomic_DNA"/>
</dbReference>
<evidence type="ECO:0008006" key="4">
    <source>
        <dbReference type="Google" id="ProtNLM"/>
    </source>
</evidence>
<evidence type="ECO:0000313" key="3">
    <source>
        <dbReference type="Proteomes" id="UP000014254"/>
    </source>
</evidence>
<dbReference type="InParanoid" id="S2JCW1"/>
<reference evidence="3" key="1">
    <citation type="submission" date="2013-05" db="EMBL/GenBank/DDBJ databases">
        <title>The Genome sequence of Mucor circinelloides f. circinelloides 1006PhL.</title>
        <authorList>
            <consortium name="The Broad Institute Genomics Platform"/>
            <person name="Cuomo C."/>
            <person name="Earl A."/>
            <person name="Findley K."/>
            <person name="Lee S.C."/>
            <person name="Walker B."/>
            <person name="Young S."/>
            <person name="Zeng Q."/>
            <person name="Gargeya S."/>
            <person name="Fitzgerald M."/>
            <person name="Haas B."/>
            <person name="Abouelleil A."/>
            <person name="Allen A.W."/>
            <person name="Alvarado L."/>
            <person name="Arachchi H.M."/>
            <person name="Berlin A.M."/>
            <person name="Chapman S.B."/>
            <person name="Gainer-Dewar J."/>
            <person name="Goldberg J."/>
            <person name="Griggs A."/>
            <person name="Gujja S."/>
            <person name="Hansen M."/>
            <person name="Howarth C."/>
            <person name="Imamovic A."/>
            <person name="Ireland A."/>
            <person name="Larimer J."/>
            <person name="McCowan C."/>
            <person name="Murphy C."/>
            <person name="Pearson M."/>
            <person name="Poon T.W."/>
            <person name="Priest M."/>
            <person name="Roberts A."/>
            <person name="Saif S."/>
            <person name="Shea T."/>
            <person name="Sisk P."/>
            <person name="Sykes S."/>
            <person name="Wortman J."/>
            <person name="Nusbaum C."/>
            <person name="Birren B."/>
        </authorList>
    </citation>
    <scope>NUCLEOTIDE SEQUENCE [LARGE SCALE GENOMIC DNA]</scope>
    <source>
        <strain evidence="3">1006PhL</strain>
    </source>
</reference>
<feature type="region of interest" description="Disordered" evidence="1">
    <location>
        <begin position="379"/>
        <end position="436"/>
    </location>
</feature>
<proteinExistence type="predicted"/>
<evidence type="ECO:0000313" key="2">
    <source>
        <dbReference type="EMBL" id="EPB86297.1"/>
    </source>
</evidence>